<sequence>MEIEVKAATILLDKANPKLDSTTFSLEVADGATVRELLEMLCLPAGLVGSVTINKKRQPVDTVLSAGDRVAIIPAIFGG</sequence>
<dbReference type="InterPro" id="IPR012675">
    <property type="entry name" value="Beta-grasp_dom_sf"/>
</dbReference>
<evidence type="ECO:0008006" key="3">
    <source>
        <dbReference type="Google" id="ProtNLM"/>
    </source>
</evidence>
<dbReference type="InterPro" id="IPR016155">
    <property type="entry name" value="Mopterin_synth/thiamin_S_b"/>
</dbReference>
<dbReference type="Gene3D" id="3.10.20.30">
    <property type="match status" value="1"/>
</dbReference>
<accession>A0A2N3G6N6</accession>
<dbReference type="EMBL" id="PHEX01000019">
    <property type="protein sequence ID" value="PKQ28376.1"/>
    <property type="molecule type" value="Genomic_DNA"/>
</dbReference>
<proteinExistence type="predicted"/>
<comment type="caution">
    <text evidence="1">The sequence shown here is derived from an EMBL/GenBank/DDBJ whole genome shotgun (WGS) entry which is preliminary data.</text>
</comment>
<protein>
    <recommendedName>
        <fullName evidence="3">MoaD/ThiS family protein</fullName>
    </recommendedName>
</protein>
<dbReference type="Pfam" id="PF02597">
    <property type="entry name" value="ThiS"/>
    <property type="match status" value="1"/>
</dbReference>
<organism evidence="1 2">
    <name type="scientific">Candidatus Anoxymicrobium japonicum</name>
    <dbReference type="NCBI Taxonomy" id="2013648"/>
    <lineage>
        <taxon>Bacteria</taxon>
        <taxon>Bacillati</taxon>
        <taxon>Actinomycetota</taxon>
        <taxon>Candidatus Geothermincolia</taxon>
        <taxon>Candidatus Geothermincolales</taxon>
        <taxon>Candidatus Anoxymicrobiaceae</taxon>
        <taxon>Candidatus Anoxymicrobium</taxon>
    </lineage>
</organism>
<reference evidence="1 2" key="1">
    <citation type="journal article" date="2017" name="ISME J.">
        <title>Potential for microbial H2 and metal transformations associated with novel bacteria and archaea in deep terrestrial subsurface sediments.</title>
        <authorList>
            <person name="Hernsdorf A.W."/>
            <person name="Amano Y."/>
            <person name="Miyakawa K."/>
            <person name="Ise K."/>
            <person name="Suzuki Y."/>
            <person name="Anantharaman K."/>
            <person name="Probst A."/>
            <person name="Burstein D."/>
            <person name="Thomas B.C."/>
            <person name="Banfield J.F."/>
        </authorList>
    </citation>
    <scope>NUCLEOTIDE SEQUENCE [LARGE SCALE GENOMIC DNA]</scope>
    <source>
        <strain evidence="1">HGW-Actinobacteria-3</strain>
    </source>
</reference>
<evidence type="ECO:0000313" key="1">
    <source>
        <dbReference type="EMBL" id="PKQ28376.1"/>
    </source>
</evidence>
<dbReference type="AlphaFoldDB" id="A0A2N3G6N6"/>
<dbReference type="SUPFAM" id="SSF54285">
    <property type="entry name" value="MoaD/ThiS"/>
    <property type="match status" value="1"/>
</dbReference>
<evidence type="ECO:0000313" key="2">
    <source>
        <dbReference type="Proteomes" id="UP000233654"/>
    </source>
</evidence>
<gene>
    <name evidence="1" type="ORF">CVT63_03215</name>
</gene>
<dbReference type="InterPro" id="IPR003749">
    <property type="entry name" value="ThiS/MoaD-like"/>
</dbReference>
<dbReference type="Proteomes" id="UP000233654">
    <property type="component" value="Unassembled WGS sequence"/>
</dbReference>
<name>A0A2N3G6N6_9ACTN</name>